<keyword evidence="11" id="KW-0067">ATP-binding</keyword>
<dbReference type="GO" id="GO:0035861">
    <property type="term" value="C:site of double-strand break"/>
    <property type="evidence" value="ECO:0007669"/>
    <property type="project" value="EnsemblFungi"/>
</dbReference>
<dbReference type="Pfam" id="PF02735">
    <property type="entry name" value="Ku"/>
    <property type="match status" value="1"/>
</dbReference>
<evidence type="ECO:0000256" key="16">
    <source>
        <dbReference type="ARBA" id="ARBA00023242"/>
    </source>
</evidence>
<evidence type="ECO:0000256" key="1">
    <source>
        <dbReference type="ARBA" id="ARBA00004123"/>
    </source>
</evidence>
<dbReference type="InterPro" id="IPR036361">
    <property type="entry name" value="SAP_dom_sf"/>
</dbReference>
<dbReference type="GO" id="GO:0043564">
    <property type="term" value="C:Ku70:Ku80 complex"/>
    <property type="evidence" value="ECO:0007669"/>
    <property type="project" value="InterPro"/>
</dbReference>
<evidence type="ECO:0000313" key="24">
    <source>
        <dbReference type="Proteomes" id="UP000012174"/>
    </source>
</evidence>
<dbReference type="GO" id="GO:0003684">
    <property type="term" value="F:damaged DNA binding"/>
    <property type="evidence" value="ECO:0007669"/>
    <property type="project" value="InterPro"/>
</dbReference>
<keyword evidence="10" id="KW-0347">Helicase</keyword>
<dbReference type="InterPro" id="IPR003034">
    <property type="entry name" value="SAP_dom"/>
</dbReference>
<keyword evidence="24" id="KW-1185">Reference proteome</keyword>
<sequence length="628" mass="70695">MADRGDYERQNEEEEEEDDELGEADYKAQKDAVIFAIEVSESMLKPPTSSTDKKADKDSAVSAALKSAYQIMEQRIISNPKDMMGIILFNTEKTQFHDEDGHSNLTYPHCYVYVDLNVPSADDVKALRNLVQEDEDTEEILVPSKQRVDMRSLLFCANQMFVTKAPNFGSRRLFIITDNDDPHPNDKKAKEHASQRAKDLYDLGAIIDLFPISRGDAKFDLTRFYNDIIFHDPAAEETSSYQVATSKSGDGLTLLGSLVSNINSKQTPKRAYFSNMPFELGPGLRISVKGYNVIQKQAPARSCYVWLEGEKAQMAVSHTAHIAEDSAKTLEPAQVKDRAYKFGGEYVFFNPDELKDFKTFEENTVIRLIGFKNRSLLKPWVSLKKSIFIFPSEEGFVGSTRVFSALWQKLLKSNKVGIAWYIARKRGNPQLVAIIPSRSQSDATSGTQFLPAGLWLYPLPSADDIVGQLQLPGAFYNPMKYPNPALQWHYKILQALALEEEVPEKPDDATVPRYRSIHRRSGGNIQDWSNMADEVLEKVKEEKAIKRDLEDTDDEEDQPKAKKPRTAAPKAGGGSMKDADLKKKGDAGTLSKLTVAELKNVMGERGLETKGLKKDLLERLEQWIEDNL</sequence>
<keyword evidence="16" id="KW-0539">Nucleus</keyword>
<dbReference type="Gene3D" id="4.10.970.10">
    <property type="entry name" value="Ku70, bridge and pillars"/>
    <property type="match status" value="1"/>
</dbReference>
<dbReference type="CDD" id="cd00788">
    <property type="entry name" value="KU70"/>
    <property type="match status" value="1"/>
</dbReference>
<evidence type="ECO:0000256" key="10">
    <source>
        <dbReference type="ARBA" id="ARBA00022806"/>
    </source>
</evidence>
<evidence type="ECO:0000256" key="5">
    <source>
        <dbReference type="ARBA" id="ARBA00021796"/>
    </source>
</evidence>
<evidence type="ECO:0000256" key="2">
    <source>
        <dbReference type="ARBA" id="ARBA00004574"/>
    </source>
</evidence>
<dbReference type="OMA" id="FWANVKH"/>
<dbReference type="SUPFAM" id="SSF100939">
    <property type="entry name" value="SPOC domain-like"/>
    <property type="match status" value="1"/>
</dbReference>
<dbReference type="InterPro" id="IPR005160">
    <property type="entry name" value="Ku_C"/>
</dbReference>
<dbReference type="Pfam" id="PF02037">
    <property type="entry name" value="SAP"/>
    <property type="match status" value="1"/>
</dbReference>
<reference evidence="24" key="1">
    <citation type="journal article" date="2013" name="Genome Announc.">
        <title>Draft genome sequence of the grapevine dieback fungus Eutypa lata UCR-EL1.</title>
        <authorList>
            <person name="Blanco-Ulate B."/>
            <person name="Rolshausen P.E."/>
            <person name="Cantu D."/>
        </authorList>
    </citation>
    <scope>NUCLEOTIDE SEQUENCE [LARGE SCALE GENOMIC DNA]</scope>
    <source>
        <strain evidence="24">UCR-EL1</strain>
    </source>
</reference>
<keyword evidence="8" id="KW-0227">DNA damage</keyword>
<dbReference type="InterPro" id="IPR006164">
    <property type="entry name" value="DNA_bd_Ku70/Ku80"/>
</dbReference>
<feature type="compositionally biased region" description="Basic and acidic residues" evidence="21">
    <location>
        <begin position="1"/>
        <end position="10"/>
    </location>
</feature>
<dbReference type="AlphaFoldDB" id="M7SH16"/>
<dbReference type="NCBIfam" id="TIGR00578">
    <property type="entry name" value="ku70"/>
    <property type="match status" value="1"/>
</dbReference>
<dbReference type="EMBL" id="KB707222">
    <property type="protein sequence ID" value="EMR63457.1"/>
    <property type="molecule type" value="Genomic_DNA"/>
</dbReference>
<keyword evidence="9" id="KW-0378">Hydrolase</keyword>
<dbReference type="SUPFAM" id="SSF53300">
    <property type="entry name" value="vWA-like"/>
    <property type="match status" value="1"/>
</dbReference>
<keyword evidence="12" id="KW-0779">Telomere</keyword>
<organism evidence="23 24">
    <name type="scientific">Eutypa lata (strain UCR-EL1)</name>
    <name type="common">Grapevine dieback disease fungus</name>
    <name type="synonym">Eutypa armeniacae</name>
    <dbReference type="NCBI Taxonomy" id="1287681"/>
    <lineage>
        <taxon>Eukaryota</taxon>
        <taxon>Fungi</taxon>
        <taxon>Dikarya</taxon>
        <taxon>Ascomycota</taxon>
        <taxon>Pezizomycotina</taxon>
        <taxon>Sordariomycetes</taxon>
        <taxon>Xylariomycetidae</taxon>
        <taxon>Xylariales</taxon>
        <taxon>Diatrypaceae</taxon>
        <taxon>Eutypa</taxon>
    </lineage>
</organism>
<name>M7SH16_EUTLA</name>
<dbReference type="GO" id="GO:0016787">
    <property type="term" value="F:hydrolase activity"/>
    <property type="evidence" value="ECO:0007669"/>
    <property type="project" value="UniProtKB-KW"/>
</dbReference>
<feature type="active site" description="Schiff-base intermediate with DNA; for 5'-deoxyribose-5-phosphate lyase activity" evidence="20">
    <location>
        <position position="27"/>
    </location>
</feature>
<keyword evidence="7" id="KW-0547">Nucleotide-binding</keyword>
<evidence type="ECO:0000313" key="23">
    <source>
        <dbReference type="EMBL" id="EMR63457.1"/>
    </source>
</evidence>
<dbReference type="GO" id="GO:0003678">
    <property type="term" value="F:DNA helicase activity"/>
    <property type="evidence" value="ECO:0007669"/>
    <property type="project" value="UniProtKB-EC"/>
</dbReference>
<dbReference type="CDD" id="cd01458">
    <property type="entry name" value="vWA_ku"/>
    <property type="match status" value="1"/>
</dbReference>
<evidence type="ECO:0000256" key="4">
    <source>
        <dbReference type="ARBA" id="ARBA00012551"/>
    </source>
</evidence>
<dbReference type="GO" id="GO:0005524">
    <property type="term" value="F:ATP binding"/>
    <property type="evidence" value="ECO:0007669"/>
    <property type="project" value="UniProtKB-KW"/>
</dbReference>
<evidence type="ECO:0000256" key="6">
    <source>
        <dbReference type="ARBA" id="ARBA00022454"/>
    </source>
</evidence>
<feature type="region of interest" description="Disordered" evidence="21">
    <location>
        <begin position="1"/>
        <end position="25"/>
    </location>
</feature>
<comment type="subcellular location">
    <subcellularLocation>
        <location evidence="2">Chromosome</location>
        <location evidence="2">Telomere</location>
    </subcellularLocation>
    <subcellularLocation>
        <location evidence="1">Nucleus</location>
    </subcellularLocation>
</comment>
<dbReference type="KEGG" id="ela:UCREL1_9614"/>
<dbReference type="InterPro" id="IPR047087">
    <property type="entry name" value="KU70_core_dom"/>
</dbReference>
<evidence type="ECO:0000256" key="20">
    <source>
        <dbReference type="PIRSR" id="PIRSR003033-1"/>
    </source>
</evidence>
<dbReference type="GO" id="GO:0120290">
    <property type="term" value="P:stalled replication fork localization to nuclear periphery"/>
    <property type="evidence" value="ECO:0007669"/>
    <property type="project" value="EnsemblFungi"/>
</dbReference>
<evidence type="ECO:0000256" key="13">
    <source>
        <dbReference type="ARBA" id="ARBA00023125"/>
    </source>
</evidence>
<evidence type="ECO:0000256" key="15">
    <source>
        <dbReference type="ARBA" id="ARBA00023204"/>
    </source>
</evidence>
<evidence type="ECO:0000256" key="12">
    <source>
        <dbReference type="ARBA" id="ARBA00022895"/>
    </source>
</evidence>
<dbReference type="Gene3D" id="2.40.290.10">
    <property type="match status" value="1"/>
</dbReference>
<keyword evidence="14" id="KW-0233">DNA recombination</keyword>
<dbReference type="SUPFAM" id="SSF68906">
    <property type="entry name" value="SAP domain"/>
    <property type="match status" value="1"/>
</dbReference>
<dbReference type="Gene3D" id="1.10.1600.10">
    <property type="match status" value="1"/>
</dbReference>
<dbReference type="Pfam" id="PF03731">
    <property type="entry name" value="Ku_N"/>
    <property type="match status" value="1"/>
</dbReference>
<evidence type="ECO:0000256" key="14">
    <source>
        <dbReference type="ARBA" id="ARBA00023172"/>
    </source>
</evidence>
<dbReference type="InterPro" id="IPR005161">
    <property type="entry name" value="Ku_N"/>
</dbReference>
<dbReference type="PROSITE" id="PS50800">
    <property type="entry name" value="SAP"/>
    <property type="match status" value="1"/>
</dbReference>
<accession>M7SH16</accession>
<dbReference type="STRING" id="1287681.M7SH16"/>
<dbReference type="Gene3D" id="3.40.50.410">
    <property type="entry name" value="von Willebrand factor, type A domain"/>
    <property type="match status" value="1"/>
</dbReference>
<dbReference type="SMART" id="SM00559">
    <property type="entry name" value="Ku78"/>
    <property type="match status" value="1"/>
</dbReference>
<dbReference type="eggNOG" id="KOG2327">
    <property type="taxonomic scope" value="Eukaryota"/>
</dbReference>
<dbReference type="GO" id="GO:0042162">
    <property type="term" value="F:telomeric DNA binding"/>
    <property type="evidence" value="ECO:0007669"/>
    <property type="project" value="EnsemblFungi"/>
</dbReference>
<dbReference type="Proteomes" id="UP000012174">
    <property type="component" value="Unassembled WGS sequence"/>
</dbReference>
<comment type="similarity">
    <text evidence="3">Belongs to the ku70 family.</text>
</comment>
<evidence type="ECO:0000256" key="3">
    <source>
        <dbReference type="ARBA" id="ARBA00005240"/>
    </source>
</evidence>
<gene>
    <name evidence="23" type="ORF">UCREL1_9614</name>
</gene>
<feature type="region of interest" description="Disordered" evidence="21">
    <location>
        <begin position="546"/>
        <end position="589"/>
    </location>
</feature>
<feature type="compositionally biased region" description="Basic and acidic residues" evidence="21">
    <location>
        <begin position="577"/>
        <end position="586"/>
    </location>
</feature>
<dbReference type="GO" id="GO:0005721">
    <property type="term" value="C:pericentric heterochromatin"/>
    <property type="evidence" value="ECO:0007669"/>
    <property type="project" value="EnsemblFungi"/>
</dbReference>
<keyword evidence="6" id="KW-0158">Chromosome</keyword>
<protein>
    <recommendedName>
        <fullName evidence="5">ATP-dependent DNA helicase II subunit 1</fullName>
        <ecNumber evidence="4">3.6.4.12</ecNumber>
    </recommendedName>
    <alternativeName>
        <fullName evidence="18">ATP-dependent DNA helicase II subunit Ku70</fullName>
    </alternativeName>
</protein>
<evidence type="ECO:0000259" key="22">
    <source>
        <dbReference type="PROSITE" id="PS50800"/>
    </source>
</evidence>
<dbReference type="GO" id="GO:0003690">
    <property type="term" value="F:double-stranded DNA binding"/>
    <property type="evidence" value="ECO:0007669"/>
    <property type="project" value="TreeGrafter"/>
</dbReference>
<evidence type="ECO:0000256" key="8">
    <source>
        <dbReference type="ARBA" id="ARBA00022763"/>
    </source>
</evidence>
<evidence type="ECO:0000256" key="21">
    <source>
        <dbReference type="SAM" id="MobiDB-lite"/>
    </source>
</evidence>
<dbReference type="EC" id="3.6.4.12" evidence="4"/>
<dbReference type="Gene3D" id="1.10.720.30">
    <property type="entry name" value="SAP domain"/>
    <property type="match status" value="1"/>
</dbReference>
<evidence type="ECO:0000256" key="19">
    <source>
        <dbReference type="ARBA" id="ARBA00047995"/>
    </source>
</evidence>
<dbReference type="InterPro" id="IPR006165">
    <property type="entry name" value="Ku70"/>
</dbReference>
<dbReference type="GO" id="GO:0099115">
    <property type="term" value="C:chromosome, subtelomeric region"/>
    <property type="evidence" value="ECO:0007669"/>
    <property type="project" value="EnsemblFungi"/>
</dbReference>
<dbReference type="GO" id="GO:0006303">
    <property type="term" value="P:double-strand break repair via nonhomologous end joining"/>
    <property type="evidence" value="ECO:0007669"/>
    <property type="project" value="EnsemblFungi"/>
</dbReference>
<comment type="catalytic activity">
    <reaction evidence="19">
        <text>ATP + H2O = ADP + phosphate + H(+)</text>
        <dbReference type="Rhea" id="RHEA:13065"/>
        <dbReference type="ChEBI" id="CHEBI:15377"/>
        <dbReference type="ChEBI" id="CHEBI:15378"/>
        <dbReference type="ChEBI" id="CHEBI:30616"/>
        <dbReference type="ChEBI" id="CHEBI:43474"/>
        <dbReference type="ChEBI" id="CHEBI:456216"/>
        <dbReference type="EC" id="3.6.4.12"/>
    </reaction>
</comment>
<proteinExistence type="inferred from homology"/>
<dbReference type="InterPro" id="IPR027388">
    <property type="entry name" value="Ku70_bridge/pillars_dom_sf"/>
</dbReference>
<dbReference type="PANTHER" id="PTHR12604:SF2">
    <property type="entry name" value="X-RAY REPAIR CROSS-COMPLEMENTING PROTEIN 6"/>
    <property type="match status" value="1"/>
</dbReference>
<dbReference type="GO" id="GO:0140445">
    <property type="term" value="C:chromosome, telomeric repeat region"/>
    <property type="evidence" value="ECO:0007669"/>
    <property type="project" value="EnsemblFungi"/>
</dbReference>
<dbReference type="SMART" id="SM00513">
    <property type="entry name" value="SAP"/>
    <property type="match status" value="1"/>
</dbReference>
<dbReference type="GO" id="GO:0000723">
    <property type="term" value="P:telomere maintenance"/>
    <property type="evidence" value="ECO:0007669"/>
    <property type="project" value="EnsemblFungi"/>
</dbReference>
<feature type="compositionally biased region" description="Acidic residues" evidence="21">
    <location>
        <begin position="11"/>
        <end position="23"/>
    </location>
</feature>
<dbReference type="Pfam" id="PF03730">
    <property type="entry name" value="Ku_C"/>
    <property type="match status" value="1"/>
</dbReference>
<dbReference type="InterPro" id="IPR016194">
    <property type="entry name" value="SPOC-like_C_dom_sf"/>
</dbReference>
<evidence type="ECO:0000256" key="17">
    <source>
        <dbReference type="ARBA" id="ARBA00024890"/>
    </source>
</evidence>
<evidence type="ECO:0000256" key="18">
    <source>
        <dbReference type="ARBA" id="ARBA00031811"/>
    </source>
</evidence>
<dbReference type="PIRSF" id="PIRSF003033">
    <property type="entry name" value="Ku70"/>
    <property type="match status" value="1"/>
</dbReference>
<feature type="domain" description="SAP" evidence="22">
    <location>
        <begin position="590"/>
        <end position="624"/>
    </location>
</feature>
<dbReference type="InterPro" id="IPR036465">
    <property type="entry name" value="vWFA_dom_sf"/>
</dbReference>
<dbReference type="PANTHER" id="PTHR12604">
    <property type="entry name" value="KU AUTOANTIGEN DNA HELICASE"/>
    <property type="match status" value="1"/>
</dbReference>
<evidence type="ECO:0000256" key="7">
    <source>
        <dbReference type="ARBA" id="ARBA00022741"/>
    </source>
</evidence>
<evidence type="ECO:0000256" key="11">
    <source>
        <dbReference type="ARBA" id="ARBA00022840"/>
    </source>
</evidence>
<evidence type="ECO:0000256" key="9">
    <source>
        <dbReference type="ARBA" id="ARBA00022801"/>
    </source>
</evidence>
<dbReference type="HOGENOM" id="CLU_014815_3_0_1"/>
<keyword evidence="15" id="KW-0234">DNA repair</keyword>
<comment type="function">
    <text evidence="17">Single-stranded DNA-dependent ATP-dependent helicase. Involved in non-homologous end joining (NHEJ) DNA double strand break repair. DNA-binding is sequence-independent but has a high affinity to nicks in double-stranded DNA and to the ends of duplex DNA. Binds to naturally occurring chromosomal ends, and therefore provides chromosomal end protection. Required also for telomere recombination to repair telomeric ends in the absence of telomerase. KU70, of the KU70/KU80 heterodimer, binds to the stem loop of TLC1, the RNA component of telomerase. Involved in telomere maintenance. Interacts with telomeric repeats and subtelomeric sequences thereby controlling telomere length and protecting against subtelomeric rearrangement. Maintains telomeric chromatin, which is involved in silencing the expression of genes located at the telomere. Required for mating-type switching.</text>
</comment>
<keyword evidence="13" id="KW-0238">DNA-binding</keyword>
<dbReference type="OrthoDB" id="3249161at2759"/>
<dbReference type="FunFam" id="3.40.50.410:FF:000071">
    <property type="entry name" value="ATP-dependent DNA helicase II subunit 1"/>
    <property type="match status" value="1"/>
</dbReference>
<dbReference type="GO" id="GO:0006310">
    <property type="term" value="P:DNA recombination"/>
    <property type="evidence" value="ECO:0007669"/>
    <property type="project" value="UniProtKB-KW"/>
</dbReference>